<feature type="compositionally biased region" description="Polar residues" evidence="5">
    <location>
        <begin position="1"/>
        <end position="16"/>
    </location>
</feature>
<feature type="compositionally biased region" description="Basic and acidic residues" evidence="5">
    <location>
        <begin position="231"/>
        <end position="241"/>
    </location>
</feature>
<dbReference type="OrthoDB" id="6283463at2759"/>
<feature type="compositionally biased region" description="Basic and acidic residues" evidence="5">
    <location>
        <begin position="67"/>
        <end position="86"/>
    </location>
</feature>
<evidence type="ECO:0000256" key="3">
    <source>
        <dbReference type="ARBA" id="ARBA00023242"/>
    </source>
</evidence>
<dbReference type="GO" id="GO:0005634">
    <property type="term" value="C:nucleus"/>
    <property type="evidence" value="ECO:0007669"/>
    <property type="project" value="UniProtKB-SubCell"/>
</dbReference>
<keyword evidence="8" id="KW-1185">Reference proteome</keyword>
<evidence type="ECO:0000313" key="8">
    <source>
        <dbReference type="Proteomes" id="UP000355283"/>
    </source>
</evidence>
<feature type="compositionally biased region" description="Low complexity" evidence="5">
    <location>
        <begin position="820"/>
        <end position="861"/>
    </location>
</feature>
<feature type="region of interest" description="Disordered" evidence="5">
    <location>
        <begin position="349"/>
        <end position="369"/>
    </location>
</feature>
<dbReference type="InterPro" id="IPR033467">
    <property type="entry name" value="Tesmin/TSO1-like_CXC"/>
</dbReference>
<dbReference type="EMBL" id="SDOX01000183">
    <property type="protein sequence ID" value="TFJ80012.1"/>
    <property type="molecule type" value="Genomic_DNA"/>
</dbReference>
<dbReference type="InterPro" id="IPR005172">
    <property type="entry name" value="CRC"/>
</dbReference>
<feature type="compositionally biased region" description="Basic and acidic residues" evidence="5">
    <location>
        <begin position="128"/>
        <end position="137"/>
    </location>
</feature>
<feature type="compositionally biased region" description="Basic and acidic residues" evidence="5">
    <location>
        <begin position="97"/>
        <end position="108"/>
    </location>
</feature>
<evidence type="ECO:0000259" key="6">
    <source>
        <dbReference type="PROSITE" id="PS51634"/>
    </source>
</evidence>
<feature type="compositionally biased region" description="Gly residues" evidence="5">
    <location>
        <begin position="862"/>
        <end position="881"/>
    </location>
</feature>
<keyword evidence="3" id="KW-0539">Nucleus</keyword>
<keyword evidence="4" id="KW-0175">Coiled coil</keyword>
<dbReference type="Proteomes" id="UP000355283">
    <property type="component" value="Unassembled WGS sequence"/>
</dbReference>
<feature type="domain" description="CRC" evidence="6">
    <location>
        <begin position="383"/>
        <end position="494"/>
    </location>
</feature>
<feature type="compositionally biased region" description="Basic and acidic residues" evidence="5">
    <location>
        <begin position="190"/>
        <end position="213"/>
    </location>
</feature>
<dbReference type="AlphaFoldDB" id="A0A4D9CLN2"/>
<accession>A0A4D9CLN2</accession>
<feature type="region of interest" description="Disordered" evidence="5">
    <location>
        <begin position="804"/>
        <end position="884"/>
    </location>
</feature>
<evidence type="ECO:0000256" key="2">
    <source>
        <dbReference type="ARBA" id="ARBA00007267"/>
    </source>
</evidence>
<evidence type="ECO:0000256" key="4">
    <source>
        <dbReference type="SAM" id="Coils"/>
    </source>
</evidence>
<sequence length="995" mass="105203">MSEARNGNDTPISSHFMSFAEESEENWGEDVASRHMDAEAEHQQEEARQQLRQTTEQADDSTVSDVAKSDAIHGDHEGKSGDDDRGLGSYVGVEGQGDGRPRDMDRYVEGTGGIGEGDGPRPQPEPARPVERKDGQRQVEYGASKMEKPPAQGLPRLDVGGQQEEEAEARPDEQHAPFQEPGQGGSEAGAEVRQEGSEERGEKMQPYGQRHEAPPVVAYTGSDENDVEDSEVARATKKEDMGPGSDSEEGHGEGVALDSSRGPGAGQGAAPPPSSLSVPRPISSTLSKGESVGPVNVLWDAQQTQASVAPAAPHSLPARSATDDSAPPLQSVPGGRLLKPEVGLPIVPSQVASLPPSTSSQVTPSQPPTLPAYGSNVTTMEGVAPGCNCKRSRCLKLYCQCFAAQAFCIPSCNCQNCLNTAGQNHLRAEAIRQIMERNPNAFQTKFRPNGEDAVHKVGCKCRKSACLKKYCECFNAGARCSDKCSCVGCQNVAGLGRPYEEAVMAARRGATAARQAAQQVGQNPALATPQPHMMASMVAAALRQQQQQQVLPEVTGEGVGGGGGVKERGSGGGGGSSPSSKRRRSGSSGAVPALGSNQGLADQQMPLFHRSLMSPTPPSQRTSPLQGHPAQAGQPDFSAQGLFSLPPGLQPHHSPHPGLLPFFSPGQPVPPGFFEQHALLASQNLQQQQQQQQQQHQQHQQQLEFIQRQQAQAQAQFFQQLAAQQQQQQQQMQQRPLHQSLSPTQLLLLQAQQQQQLLQQQQAAGGGGGAGGRGQGKSGKKSSEVSGGDDLQEMVQAAEDLAFLKGSSGPGSKNHAEVEAQFAQAQQQQQQQQGAQQPQLPQDQTQQQQQHYMAFAAAAAAAGGGGGGGGAGGGAGGGRPGQGQPFFGQQVAFPGNPFLSGSVPSQQLMAPQFLDPAQAAHMAAMYAQMQQFQGGGGGKWPMGRSLQELGSTKPYKNSCERGMGKKRRETLAAWRPDVAAFAIMHVLLLWTLPLD</sequence>
<feature type="region of interest" description="Disordered" evidence="5">
    <location>
        <begin position="759"/>
        <end position="788"/>
    </location>
</feature>
<organism evidence="7 8">
    <name type="scientific">Nannochloropsis salina CCMP1776</name>
    <dbReference type="NCBI Taxonomy" id="1027361"/>
    <lineage>
        <taxon>Eukaryota</taxon>
        <taxon>Sar</taxon>
        <taxon>Stramenopiles</taxon>
        <taxon>Ochrophyta</taxon>
        <taxon>Eustigmatophyceae</taxon>
        <taxon>Eustigmatales</taxon>
        <taxon>Monodopsidaceae</taxon>
        <taxon>Microchloropsis</taxon>
        <taxon>Microchloropsis salina</taxon>
    </lineage>
</organism>
<reference evidence="7 8" key="1">
    <citation type="submission" date="2019-01" db="EMBL/GenBank/DDBJ databases">
        <title>Nuclear Genome Assembly of the Microalgal Biofuel strain Nannochloropsis salina CCMP1776.</title>
        <authorList>
            <person name="Hovde B."/>
        </authorList>
    </citation>
    <scope>NUCLEOTIDE SEQUENCE [LARGE SCALE GENOMIC DNA]</scope>
    <source>
        <strain evidence="7 8">CCMP1776</strain>
    </source>
</reference>
<comment type="similarity">
    <text evidence="2">Belongs to the lin-54 family.</text>
</comment>
<evidence type="ECO:0000256" key="5">
    <source>
        <dbReference type="SAM" id="MobiDB-lite"/>
    </source>
</evidence>
<comment type="subcellular location">
    <subcellularLocation>
        <location evidence="1">Nucleus</location>
    </subcellularLocation>
</comment>
<dbReference type="PROSITE" id="PS51634">
    <property type="entry name" value="CRC"/>
    <property type="match status" value="1"/>
</dbReference>
<protein>
    <recommendedName>
        <fullName evidence="6">CRC domain-containing protein</fullName>
    </recommendedName>
</protein>
<dbReference type="PANTHER" id="PTHR12446:SF34">
    <property type="entry name" value="PROTEIN LIN-54 HOMOLOG"/>
    <property type="match status" value="1"/>
</dbReference>
<feature type="compositionally biased region" description="Gly residues" evidence="5">
    <location>
        <begin position="764"/>
        <end position="777"/>
    </location>
</feature>
<comment type="caution">
    <text evidence="7">The sequence shown here is derived from an EMBL/GenBank/DDBJ whole genome shotgun (WGS) entry which is preliminary data.</text>
</comment>
<feature type="coiled-coil region" evidence="4">
    <location>
        <begin position="682"/>
        <end position="728"/>
    </location>
</feature>
<dbReference type="PANTHER" id="PTHR12446">
    <property type="entry name" value="TESMIN/TSO1-RELATED"/>
    <property type="match status" value="1"/>
</dbReference>
<evidence type="ECO:0000256" key="1">
    <source>
        <dbReference type="ARBA" id="ARBA00004123"/>
    </source>
</evidence>
<feature type="compositionally biased region" description="Low complexity" evidence="5">
    <location>
        <begin position="353"/>
        <end position="364"/>
    </location>
</feature>
<gene>
    <name evidence="7" type="ORF">NSK_008570</name>
</gene>
<dbReference type="InterPro" id="IPR028307">
    <property type="entry name" value="Lin-54_fam"/>
</dbReference>
<proteinExistence type="inferred from homology"/>
<dbReference type="SMART" id="SM01114">
    <property type="entry name" value="CXC"/>
    <property type="match status" value="2"/>
</dbReference>
<dbReference type="GO" id="GO:0006355">
    <property type="term" value="P:regulation of DNA-templated transcription"/>
    <property type="evidence" value="ECO:0007669"/>
    <property type="project" value="TreeGrafter"/>
</dbReference>
<feature type="compositionally biased region" description="Gly residues" evidence="5">
    <location>
        <begin position="557"/>
        <end position="576"/>
    </location>
</feature>
<feature type="region of interest" description="Disordered" evidence="5">
    <location>
        <begin position="554"/>
        <end position="642"/>
    </location>
</feature>
<evidence type="ECO:0000313" key="7">
    <source>
        <dbReference type="EMBL" id="TFJ80012.1"/>
    </source>
</evidence>
<feature type="compositionally biased region" description="Basic and acidic residues" evidence="5">
    <location>
        <begin position="31"/>
        <end position="49"/>
    </location>
</feature>
<name>A0A4D9CLN2_9STRA</name>
<feature type="region of interest" description="Disordered" evidence="5">
    <location>
        <begin position="1"/>
        <end position="291"/>
    </location>
</feature>
<dbReference type="Pfam" id="PF03638">
    <property type="entry name" value="TCR"/>
    <property type="match status" value="2"/>
</dbReference>
<feature type="region of interest" description="Disordered" evidence="5">
    <location>
        <begin position="306"/>
        <end position="337"/>
    </location>
</feature>